<feature type="region of interest" description="Disordered" evidence="1">
    <location>
        <begin position="85"/>
        <end position="109"/>
    </location>
</feature>
<evidence type="ECO:0000256" key="2">
    <source>
        <dbReference type="SAM" id="SignalP"/>
    </source>
</evidence>
<sequence length="303" mass="33184">MLLAGFSRWLLFIFTLSSTKFTTAQDFIKNNLVDDTPQFMKNQIEVNKTILEVEQLIAKNSDLPRLTRGEILSLLENITKEDEMKIKKSKPNSNQNSNVHAKTNHPNPNVMVVLPVGTVSSTGAPRPQVSAQRPSFPTLDQIETSSQFENLVTIQKSSNKNEVKRQQPSDSITSSTSTEIITTTAESEPETTEAAETTTSSEVKDTQSPKAEETSISPVTDSVKAEDSSPSLSDLADSFGGGAVASEEPPPEALPSPRPNGLYFYVDWNTFLNVGSEDTKNRVNLRFAPKVGNPRLFLPVSVP</sequence>
<feature type="signal peptide" evidence="2">
    <location>
        <begin position="1"/>
        <end position="24"/>
    </location>
</feature>
<feature type="compositionally biased region" description="Basic and acidic residues" evidence="1">
    <location>
        <begin position="202"/>
        <end position="213"/>
    </location>
</feature>
<evidence type="ECO:0000313" key="3">
    <source>
        <dbReference type="Proteomes" id="UP000079169"/>
    </source>
</evidence>
<dbReference type="PaxDb" id="121845-A0A1S4ESM4"/>
<feature type="compositionally biased region" description="Low complexity" evidence="1">
    <location>
        <begin position="228"/>
        <end position="238"/>
    </location>
</feature>
<dbReference type="Proteomes" id="UP000079169">
    <property type="component" value="Unplaced"/>
</dbReference>
<evidence type="ECO:0000313" key="4">
    <source>
        <dbReference type="RefSeq" id="XP_017305181.1"/>
    </source>
</evidence>
<protein>
    <submittedName>
        <fullName evidence="4">Uncharacterized protein LOC103524633</fullName>
    </submittedName>
</protein>
<organism evidence="3 4">
    <name type="scientific">Diaphorina citri</name>
    <name type="common">Asian citrus psyllid</name>
    <dbReference type="NCBI Taxonomy" id="121845"/>
    <lineage>
        <taxon>Eukaryota</taxon>
        <taxon>Metazoa</taxon>
        <taxon>Ecdysozoa</taxon>
        <taxon>Arthropoda</taxon>
        <taxon>Hexapoda</taxon>
        <taxon>Insecta</taxon>
        <taxon>Pterygota</taxon>
        <taxon>Neoptera</taxon>
        <taxon>Paraneoptera</taxon>
        <taxon>Hemiptera</taxon>
        <taxon>Sternorrhyncha</taxon>
        <taxon>Psylloidea</taxon>
        <taxon>Psyllidae</taxon>
        <taxon>Diaphorininae</taxon>
        <taxon>Diaphorina</taxon>
    </lineage>
</organism>
<evidence type="ECO:0000256" key="1">
    <source>
        <dbReference type="SAM" id="MobiDB-lite"/>
    </source>
</evidence>
<keyword evidence="2" id="KW-0732">Signal</keyword>
<dbReference type="KEGG" id="dci:103524633"/>
<dbReference type="AlphaFoldDB" id="A0A1S4ESM4"/>
<gene>
    <name evidence="4" type="primary">LOC103524633</name>
</gene>
<dbReference type="GeneID" id="103524633"/>
<name>A0A1S4ESM4_DIACI</name>
<feature type="compositionally biased region" description="Low complexity" evidence="1">
    <location>
        <begin position="171"/>
        <end position="186"/>
    </location>
</feature>
<reference evidence="4" key="1">
    <citation type="submission" date="2025-08" db="UniProtKB">
        <authorList>
            <consortium name="RefSeq"/>
        </authorList>
    </citation>
    <scope>IDENTIFICATION</scope>
</reference>
<accession>A0A1S4ESM4</accession>
<feature type="region of interest" description="Disordered" evidence="1">
    <location>
        <begin position="158"/>
        <end position="258"/>
    </location>
</feature>
<feature type="chain" id="PRO_5010226662" evidence="2">
    <location>
        <begin position="25"/>
        <end position="303"/>
    </location>
</feature>
<keyword evidence="3" id="KW-1185">Reference proteome</keyword>
<dbReference type="RefSeq" id="XP_017305181.1">
    <property type="nucleotide sequence ID" value="XM_017449692.2"/>
</dbReference>
<dbReference type="STRING" id="121845.A0A1S4ESM4"/>
<proteinExistence type="predicted"/>